<sequence length="33" mass="3739">DIQAKVEAIREAVADGTYQIPEEELIERLLGIR</sequence>
<protein>
    <recommendedName>
        <fullName evidence="1">Anti-sigma-28 factor FlgM C-terminal domain-containing protein</fullName>
    </recommendedName>
</protein>
<accession>X1MP79</accession>
<proteinExistence type="predicted"/>
<dbReference type="AlphaFoldDB" id="X1MP79"/>
<dbReference type="InterPro" id="IPR031316">
    <property type="entry name" value="FlgM_C"/>
</dbReference>
<dbReference type="SUPFAM" id="SSF101498">
    <property type="entry name" value="Anti-sigma factor FlgM"/>
    <property type="match status" value="1"/>
</dbReference>
<reference evidence="2" key="1">
    <citation type="journal article" date="2014" name="Front. Microbiol.">
        <title>High frequency of phylogenetically diverse reductive dehalogenase-homologous genes in deep subseafloor sedimentary metagenomes.</title>
        <authorList>
            <person name="Kawai M."/>
            <person name="Futagami T."/>
            <person name="Toyoda A."/>
            <person name="Takaki Y."/>
            <person name="Nishi S."/>
            <person name="Hori S."/>
            <person name="Arai W."/>
            <person name="Tsubouchi T."/>
            <person name="Morono Y."/>
            <person name="Uchiyama I."/>
            <person name="Ito T."/>
            <person name="Fujiyama A."/>
            <person name="Inagaki F."/>
            <person name="Takami H."/>
        </authorList>
    </citation>
    <scope>NUCLEOTIDE SEQUENCE</scope>
    <source>
        <strain evidence="2">Expedition CK06-06</strain>
    </source>
</reference>
<gene>
    <name evidence="2" type="ORF">S06H3_35014</name>
</gene>
<feature type="domain" description="Anti-sigma-28 factor FlgM C-terminal" evidence="1">
    <location>
        <begin position="3"/>
        <end position="30"/>
    </location>
</feature>
<organism evidence="2">
    <name type="scientific">marine sediment metagenome</name>
    <dbReference type="NCBI Taxonomy" id="412755"/>
    <lineage>
        <taxon>unclassified sequences</taxon>
        <taxon>metagenomes</taxon>
        <taxon>ecological metagenomes</taxon>
    </lineage>
</organism>
<dbReference type="EMBL" id="BARV01021083">
    <property type="protein sequence ID" value="GAI19851.1"/>
    <property type="molecule type" value="Genomic_DNA"/>
</dbReference>
<evidence type="ECO:0000259" key="1">
    <source>
        <dbReference type="Pfam" id="PF04316"/>
    </source>
</evidence>
<evidence type="ECO:0000313" key="2">
    <source>
        <dbReference type="EMBL" id="GAI19851.1"/>
    </source>
</evidence>
<dbReference type="InterPro" id="IPR035890">
    <property type="entry name" value="Anti-sigma-28_factor_FlgM_sf"/>
</dbReference>
<dbReference type="Pfam" id="PF04316">
    <property type="entry name" value="FlgM"/>
    <property type="match status" value="1"/>
</dbReference>
<comment type="caution">
    <text evidence="2">The sequence shown here is derived from an EMBL/GenBank/DDBJ whole genome shotgun (WGS) entry which is preliminary data.</text>
</comment>
<name>X1MP79_9ZZZZ</name>
<feature type="non-terminal residue" evidence="2">
    <location>
        <position position="1"/>
    </location>
</feature>